<sequence length="122" mass="13272">MVSGARVTGEVFLEVREEDPGIHVGGGILLALQHQLEGTVGGVAGLLTVLQELVHRGGNIPVHQRIQRAAGESHQVQVMVVSMTKPDRFLSSAKPKTPVITVWRKTRFIEKAPPILSFVCLF</sequence>
<evidence type="ECO:0000313" key="2">
    <source>
        <dbReference type="Proteomes" id="UP000327013"/>
    </source>
</evidence>
<proteinExistence type="predicted"/>
<accession>A0A5N6QQK1</accession>
<organism evidence="1 2">
    <name type="scientific">Carpinus fangiana</name>
    <dbReference type="NCBI Taxonomy" id="176857"/>
    <lineage>
        <taxon>Eukaryota</taxon>
        <taxon>Viridiplantae</taxon>
        <taxon>Streptophyta</taxon>
        <taxon>Embryophyta</taxon>
        <taxon>Tracheophyta</taxon>
        <taxon>Spermatophyta</taxon>
        <taxon>Magnoliopsida</taxon>
        <taxon>eudicotyledons</taxon>
        <taxon>Gunneridae</taxon>
        <taxon>Pentapetalae</taxon>
        <taxon>rosids</taxon>
        <taxon>fabids</taxon>
        <taxon>Fagales</taxon>
        <taxon>Betulaceae</taxon>
        <taxon>Carpinus</taxon>
    </lineage>
</organism>
<dbReference type="EMBL" id="CM017322">
    <property type="protein sequence ID" value="KAE8009445.1"/>
    <property type="molecule type" value="Genomic_DNA"/>
</dbReference>
<dbReference type="Proteomes" id="UP000327013">
    <property type="component" value="Chromosome 2"/>
</dbReference>
<keyword evidence="2" id="KW-1185">Reference proteome</keyword>
<reference evidence="1 2" key="1">
    <citation type="submission" date="2019-06" db="EMBL/GenBank/DDBJ databases">
        <title>A chromosomal-level reference genome of Carpinus fangiana (Coryloideae, Betulaceae).</title>
        <authorList>
            <person name="Yang X."/>
            <person name="Wang Z."/>
            <person name="Zhang L."/>
            <person name="Hao G."/>
            <person name="Liu J."/>
            <person name="Yang Y."/>
        </authorList>
    </citation>
    <scope>NUCLEOTIDE SEQUENCE [LARGE SCALE GENOMIC DNA]</scope>
    <source>
        <strain evidence="1">Cfa_2016G</strain>
        <tissue evidence="1">Leaf</tissue>
    </source>
</reference>
<protein>
    <submittedName>
        <fullName evidence="1">Uncharacterized protein</fullName>
    </submittedName>
</protein>
<gene>
    <name evidence="1" type="ORF">FH972_005882</name>
</gene>
<name>A0A5N6QQK1_9ROSI</name>
<evidence type="ECO:0000313" key="1">
    <source>
        <dbReference type="EMBL" id="KAE8009445.1"/>
    </source>
</evidence>
<dbReference type="AlphaFoldDB" id="A0A5N6QQK1"/>